<dbReference type="InterPro" id="IPR036770">
    <property type="entry name" value="Ankyrin_rpt-contain_sf"/>
</dbReference>
<evidence type="ECO:0000256" key="1">
    <source>
        <dbReference type="PROSITE-ProRule" id="PRU00023"/>
    </source>
</evidence>
<dbReference type="PROSITE" id="PS50088">
    <property type="entry name" value="ANK_REPEAT"/>
    <property type="match status" value="1"/>
</dbReference>
<dbReference type="EMBL" id="JABWDY010016674">
    <property type="protein sequence ID" value="KAF5195932.1"/>
    <property type="molecule type" value="Genomic_DNA"/>
</dbReference>
<dbReference type="OrthoDB" id="1847170at2759"/>
<evidence type="ECO:0008006" key="4">
    <source>
        <dbReference type="Google" id="ProtNLM"/>
    </source>
</evidence>
<dbReference type="Gene3D" id="1.25.40.20">
    <property type="entry name" value="Ankyrin repeat-containing domain"/>
    <property type="match status" value="1"/>
</dbReference>
<dbReference type="Pfam" id="PF00023">
    <property type="entry name" value="Ank"/>
    <property type="match status" value="1"/>
</dbReference>
<comment type="caution">
    <text evidence="2">The sequence shown here is derived from an EMBL/GenBank/DDBJ whole genome shotgun (WGS) entry which is preliminary data.</text>
</comment>
<sequence length="149" mass="16517">MGDLDFFKEAPLDVILNARNEEDDTVLSVVVLENYLDCCEVICKSCPLLATHQTHSNRYTALQHAAYGGRLEMMKLIITAGNKIDLEQQDIESQRGVQKAHLKKTLMLRDLKEEAAMHNKGKTPLLIAITMAELDDSPGNNTFTAASVS</sequence>
<accession>A0A7J6WIJ4</accession>
<reference evidence="2 3" key="1">
    <citation type="submission" date="2020-06" db="EMBL/GenBank/DDBJ databases">
        <title>Transcriptomic and genomic resources for Thalictrum thalictroides and T. hernandezii: Facilitating candidate gene discovery in an emerging model plant lineage.</title>
        <authorList>
            <person name="Arias T."/>
            <person name="Riano-Pachon D.M."/>
            <person name="Di Stilio V.S."/>
        </authorList>
    </citation>
    <scope>NUCLEOTIDE SEQUENCE [LARGE SCALE GENOMIC DNA]</scope>
    <source>
        <strain evidence="3">cv. WT478/WT964</strain>
        <tissue evidence="2">Leaves</tissue>
    </source>
</reference>
<dbReference type="InterPro" id="IPR002110">
    <property type="entry name" value="Ankyrin_rpt"/>
</dbReference>
<keyword evidence="1" id="KW-0040">ANK repeat</keyword>
<dbReference type="Proteomes" id="UP000554482">
    <property type="component" value="Unassembled WGS sequence"/>
</dbReference>
<organism evidence="2 3">
    <name type="scientific">Thalictrum thalictroides</name>
    <name type="common">Rue-anemone</name>
    <name type="synonym">Anemone thalictroides</name>
    <dbReference type="NCBI Taxonomy" id="46969"/>
    <lineage>
        <taxon>Eukaryota</taxon>
        <taxon>Viridiplantae</taxon>
        <taxon>Streptophyta</taxon>
        <taxon>Embryophyta</taxon>
        <taxon>Tracheophyta</taxon>
        <taxon>Spermatophyta</taxon>
        <taxon>Magnoliopsida</taxon>
        <taxon>Ranunculales</taxon>
        <taxon>Ranunculaceae</taxon>
        <taxon>Thalictroideae</taxon>
        <taxon>Thalictrum</taxon>
    </lineage>
</organism>
<gene>
    <name evidence="2" type="ORF">FRX31_014481</name>
</gene>
<dbReference type="AlphaFoldDB" id="A0A7J6WIJ4"/>
<proteinExistence type="predicted"/>
<dbReference type="SUPFAM" id="SSF48403">
    <property type="entry name" value="Ankyrin repeat"/>
    <property type="match status" value="1"/>
</dbReference>
<feature type="repeat" description="ANK" evidence="1">
    <location>
        <begin position="57"/>
        <end position="89"/>
    </location>
</feature>
<evidence type="ECO:0000313" key="2">
    <source>
        <dbReference type="EMBL" id="KAF5195932.1"/>
    </source>
</evidence>
<evidence type="ECO:0000313" key="3">
    <source>
        <dbReference type="Proteomes" id="UP000554482"/>
    </source>
</evidence>
<dbReference type="SMART" id="SM00248">
    <property type="entry name" value="ANK"/>
    <property type="match status" value="2"/>
</dbReference>
<protein>
    <recommendedName>
        <fullName evidence="4">Ankyrin repeat-containing protein</fullName>
    </recommendedName>
</protein>
<name>A0A7J6WIJ4_THATH</name>
<keyword evidence="3" id="KW-1185">Reference proteome</keyword>